<evidence type="ECO:0000313" key="1">
    <source>
        <dbReference type="EMBL" id="MBB3159000.1"/>
    </source>
</evidence>
<dbReference type="EMBL" id="JACHXY010000003">
    <property type="protein sequence ID" value="MBB3159000.1"/>
    <property type="molecule type" value="Genomic_DNA"/>
</dbReference>
<dbReference type="RefSeq" id="WP_183420407.1">
    <property type="nucleotide sequence ID" value="NZ_JACHXY010000003.1"/>
</dbReference>
<accession>A0A7W5CKR8</accession>
<gene>
    <name evidence="1" type="ORF">FHS07_002718</name>
</gene>
<sequence>MGLLHVDLEAGMGRSKARKPKRAQAKPVAPELDELAQAYCRFDPDQLWTMLFAAASSPSARHRTTSIGAALAASLSATSVSPERSSAPLPDAQELIDTAAHSKGIGVMHEDYVPTDTTNVATVRVDDELLRYVPGLVERPIADLSRALRLADAVDDRLMRRHKFGIANVVRVALRYVDHCLDALLPEWQPAPDIELGDEITLPANELDAAGRLVSTDPLESLRLDQADLLALEWMTSPAISAKYDHESRTSPFGRTLRYRLPTADPRYRWLPPTYVPEVLAHAVADLVEGLKRDNHARRALRASCIDAIRGALWRFSDALIEAPPKVRDETLPLTGNASQWLVPVDGPNFIAVSILFTEDLPRTGPSSPACVTLADRVRDHAPTDGPLSAQIAGGGTIELLPGASVVPLVIVAGTSHLMAPQVPGQATLALEDLTWIAETATAKDDLYRFVRDLSSPEFPSSFGWEAINYWEPWRTNDKTFFKGGISPTHMYFEAHAGDAEWERAVALSRLEVALHGTGLPSLRHAEMAEISSGNVASVSFLAAESEYDYRRGTHHAPDRIGWSLPLITPPIAIVRSDPDWTDEQEYRFLFDVCGGLIFAFDAIGDWWRQAHEGLGTRGYRLWLRAVERGDEVVEFSSLRSQTEGAPRVALWSLDVENFVQEADGKLFAANALTADALEQLLVYGGVTESVAQEIGREWLTCRPFLILETKTARTKLNHLPRPWQLSPSDESATTASFARRLHATGVQPGAYGGFEANALVRTHLAPAALEHLNDRIAMHDVDVIVATGMEQLNRVYDHLQDEQGNLTRVAQNLSTEWDPVARMAELASETLELRQCNEIIVEAALRLDLGVGGQQPVTAHSWSALLAAADAYRTMTTLSERLHHRVAPAVIEISSAYELTFKDDEQVTDGSWVLEGGSLNTAAAAVRLGPVLDDDEAGTGAFEDAVDPAMLESFGASTSDLFVVLMALAQWDSFDEGRSITFASEDEALNWVFEAAGDPNEEQRSRLRRAFQMLTVSADILRSSSWEPWQTRTRRHRLLVQPLVRRPDATILIAPQYLLMTLSVYNNHLTQGVLPWTGEVPDDVSRALAERRSARNKTFERTLERQPQEAGFKTIARVKPGDHGRLGVPELTTEVDLVCGRSGDPNIWLIEAKDPASVYGFAETARQLRTFYSDLENKGKIKPCYATQLARKESELKPYVENVATMLGLEPLPEHGAHVLQTRFVTRHLTPAGYWISRPYEVLTASQFVVALTECGEVIEQDMGDLT</sequence>
<organism evidence="1 2">
    <name type="scientific">Microbacterium proteolyticum</name>
    <dbReference type="NCBI Taxonomy" id="1572644"/>
    <lineage>
        <taxon>Bacteria</taxon>
        <taxon>Bacillati</taxon>
        <taxon>Actinomycetota</taxon>
        <taxon>Actinomycetes</taxon>
        <taxon>Micrococcales</taxon>
        <taxon>Microbacteriaceae</taxon>
        <taxon>Microbacterium</taxon>
    </lineage>
</organism>
<dbReference type="Proteomes" id="UP000543579">
    <property type="component" value="Unassembled WGS sequence"/>
</dbReference>
<proteinExistence type="predicted"/>
<comment type="caution">
    <text evidence="1">The sequence shown here is derived from an EMBL/GenBank/DDBJ whole genome shotgun (WGS) entry which is preliminary data.</text>
</comment>
<protein>
    <submittedName>
        <fullName evidence="1">Uncharacterized protein</fullName>
    </submittedName>
</protein>
<name>A0A7W5CKR8_9MICO</name>
<evidence type="ECO:0000313" key="2">
    <source>
        <dbReference type="Proteomes" id="UP000543579"/>
    </source>
</evidence>
<reference evidence="1 2" key="1">
    <citation type="submission" date="2020-08" db="EMBL/GenBank/DDBJ databases">
        <title>Genomic Encyclopedia of Type Strains, Phase III (KMG-III): the genomes of soil and plant-associated and newly described type strains.</title>
        <authorList>
            <person name="Whitman W."/>
        </authorList>
    </citation>
    <scope>NUCLEOTIDE SEQUENCE [LARGE SCALE GENOMIC DNA]</scope>
    <source>
        <strain evidence="1 2">CECT 8356</strain>
    </source>
</reference>
<dbReference type="AlphaFoldDB" id="A0A7W5CKR8"/>